<accession>A0A0P1M9B8</accession>
<accession>A0A0P1M607</accession>
<accession>A0A0N7MQC4</accession>
<accession>A0A0P1P0G3</accession>
<dbReference type="RefSeq" id="WP_047133484.1">
    <property type="nucleotide sequence ID" value="NZ_CZVJ01000004.1"/>
</dbReference>
<dbReference type="STRING" id="1633631.GCA_001442925_02091"/>
<evidence type="ECO:0000256" key="1">
    <source>
        <dbReference type="SAM" id="Phobius"/>
    </source>
</evidence>
<keyword evidence="1" id="KW-0812">Transmembrane</keyword>
<evidence type="ECO:0000313" key="3">
    <source>
        <dbReference type="Proteomes" id="UP000182011"/>
    </source>
</evidence>
<dbReference type="AlphaFoldDB" id="A0A0P1LD67"/>
<dbReference type="Proteomes" id="UP000182011">
    <property type="component" value="Unassembled WGS sequence"/>
</dbReference>
<accession>A0A0P1P3N4</accession>
<keyword evidence="1" id="KW-1133">Transmembrane helix</keyword>
<protein>
    <recommendedName>
        <fullName evidence="4">LTXXQ motif family protein</fullName>
    </recommendedName>
</protein>
<reference evidence="2 3" key="1">
    <citation type="submission" date="2015-11" db="EMBL/GenBank/DDBJ databases">
        <authorList>
            <person name="Zhang Y."/>
            <person name="Guo Z."/>
        </authorList>
    </citation>
    <scope>NUCLEOTIDE SEQUENCE [LARGE SCALE GENOMIC DNA]</scope>
    <source>
        <strain evidence="2">JGI-4</strain>
    </source>
</reference>
<organism evidence="2 3">
    <name type="scientific">Candidatus Kryptonium thompsonii</name>
    <dbReference type="NCBI Taxonomy" id="1633631"/>
    <lineage>
        <taxon>Bacteria</taxon>
        <taxon>Pseudomonadati</taxon>
        <taxon>Candidatus Kryptoniota</taxon>
        <taxon>Candidatus Kryptonium</taxon>
    </lineage>
</organism>
<dbReference type="EMBL" id="FAOP01000009">
    <property type="protein sequence ID" value="CUU08452.1"/>
    <property type="molecule type" value="Genomic_DNA"/>
</dbReference>
<evidence type="ECO:0000313" key="2">
    <source>
        <dbReference type="EMBL" id="CUU08452.1"/>
    </source>
</evidence>
<proteinExistence type="predicted"/>
<accession>A0A0S4NB89</accession>
<accession>A0A0P1LD67</accession>
<keyword evidence="1" id="KW-0472">Membrane</keyword>
<dbReference type="OrthoDB" id="9937771at2"/>
<sequence length="119" mass="14018">MSNKTKAIIVILGCIIIGFILGVLADRLLFLKYHPRKPGLKEYRKELIKKLNLNQTQQVRLDSILSWSQIEFKNLSKEFRPKYDSLKNALRDSIKSILNPDQIEKFEKMMKEIEKNGRR</sequence>
<gene>
    <name evidence="2" type="ORF">JGI4_02098</name>
</gene>
<accession>A0A0P1MJR0</accession>
<accession>A0A0P1LQ43</accession>
<evidence type="ECO:0008006" key="4">
    <source>
        <dbReference type="Google" id="ProtNLM"/>
    </source>
</evidence>
<name>A0A0P1LD67_9BACT</name>
<feature type="transmembrane region" description="Helical" evidence="1">
    <location>
        <begin position="6"/>
        <end position="30"/>
    </location>
</feature>